<keyword evidence="10" id="KW-0732">Signal</keyword>
<dbReference type="Proteomes" id="UP000053558">
    <property type="component" value="Unassembled WGS sequence"/>
</dbReference>
<dbReference type="EMBL" id="JH711581">
    <property type="protein sequence ID" value="EIW79374.1"/>
    <property type="molecule type" value="Genomic_DNA"/>
</dbReference>
<dbReference type="PROSITE" id="PS01095">
    <property type="entry name" value="GH18_1"/>
    <property type="match status" value="1"/>
</dbReference>
<evidence type="ECO:0000256" key="6">
    <source>
        <dbReference type="ARBA" id="ARBA00023295"/>
    </source>
</evidence>
<accession>A0A5M3MKM6</accession>
<dbReference type="GeneID" id="19203516"/>
<dbReference type="GO" id="GO:0008843">
    <property type="term" value="F:endochitinase activity"/>
    <property type="evidence" value="ECO:0007669"/>
    <property type="project" value="UniProtKB-EC"/>
</dbReference>
<feature type="signal peptide" evidence="10">
    <location>
        <begin position="1"/>
        <end position="23"/>
    </location>
</feature>
<evidence type="ECO:0000256" key="7">
    <source>
        <dbReference type="ARBA" id="ARBA00023326"/>
    </source>
</evidence>
<dbReference type="GO" id="GO:0000272">
    <property type="term" value="P:polysaccharide catabolic process"/>
    <property type="evidence" value="ECO:0007669"/>
    <property type="project" value="UniProtKB-KW"/>
</dbReference>
<keyword evidence="13" id="KW-1185">Reference proteome</keyword>
<comment type="caution">
    <text evidence="12">The sequence shown here is derived from an EMBL/GenBank/DDBJ whole genome shotgun (WGS) entry which is preliminary data.</text>
</comment>
<dbReference type="RefSeq" id="XP_007771019.1">
    <property type="nucleotide sequence ID" value="XM_007772829.1"/>
</dbReference>
<dbReference type="InterPro" id="IPR050542">
    <property type="entry name" value="Glycosyl_Hydrlase18_Chitinase"/>
</dbReference>
<dbReference type="PANTHER" id="PTHR45708:SF49">
    <property type="entry name" value="ENDOCHITINASE"/>
    <property type="match status" value="1"/>
</dbReference>
<dbReference type="InterPro" id="IPR017853">
    <property type="entry name" value="GH"/>
</dbReference>
<dbReference type="AlphaFoldDB" id="A0A5M3MKM6"/>
<evidence type="ECO:0000313" key="13">
    <source>
        <dbReference type="Proteomes" id="UP000053558"/>
    </source>
</evidence>
<feature type="chain" id="PRO_5024377648" description="chitinase" evidence="10">
    <location>
        <begin position="24"/>
        <end position="319"/>
    </location>
</feature>
<dbReference type="GO" id="GO:0006032">
    <property type="term" value="P:chitin catabolic process"/>
    <property type="evidence" value="ECO:0007669"/>
    <property type="project" value="UniProtKB-KW"/>
</dbReference>
<keyword evidence="6 8" id="KW-0326">Glycosidase</keyword>
<keyword evidence="7" id="KW-0624">Polysaccharide degradation</keyword>
<keyword evidence="5" id="KW-0119">Carbohydrate metabolism</keyword>
<evidence type="ECO:0000256" key="1">
    <source>
        <dbReference type="ARBA" id="ARBA00000822"/>
    </source>
</evidence>
<comment type="similarity">
    <text evidence="9">Belongs to the glycosyl hydrolase 18 family.</text>
</comment>
<dbReference type="KEGG" id="cput:CONPUDRAFT_156050"/>
<dbReference type="CDD" id="cd00598">
    <property type="entry name" value="GH18_chitinase-like"/>
    <property type="match status" value="1"/>
</dbReference>
<evidence type="ECO:0000256" key="4">
    <source>
        <dbReference type="ARBA" id="ARBA00023024"/>
    </source>
</evidence>
<evidence type="ECO:0000313" key="12">
    <source>
        <dbReference type="EMBL" id="EIW79374.1"/>
    </source>
</evidence>
<comment type="catalytic activity">
    <reaction evidence="1">
        <text>Random endo-hydrolysis of N-acetyl-beta-D-glucosaminide (1-&gt;4)-beta-linkages in chitin and chitodextrins.</text>
        <dbReference type="EC" id="3.2.1.14"/>
    </reaction>
</comment>
<dbReference type="Pfam" id="PF00704">
    <property type="entry name" value="Glyco_hydro_18"/>
    <property type="match status" value="1"/>
</dbReference>
<keyword evidence="3 8" id="KW-0378">Hydrolase</keyword>
<dbReference type="EC" id="3.2.1.14" evidence="2"/>
<feature type="domain" description="GH18" evidence="11">
    <location>
        <begin position="40"/>
        <end position="319"/>
    </location>
</feature>
<evidence type="ECO:0000256" key="10">
    <source>
        <dbReference type="SAM" id="SignalP"/>
    </source>
</evidence>
<dbReference type="PANTHER" id="PTHR45708">
    <property type="entry name" value="ENDOCHITINASE"/>
    <property type="match status" value="1"/>
</dbReference>
<evidence type="ECO:0000256" key="9">
    <source>
        <dbReference type="RuleBase" id="RU004453"/>
    </source>
</evidence>
<gene>
    <name evidence="12" type="ORF">CONPUDRAFT_156050</name>
</gene>
<evidence type="ECO:0000256" key="2">
    <source>
        <dbReference type="ARBA" id="ARBA00012729"/>
    </source>
</evidence>
<dbReference type="InterPro" id="IPR001223">
    <property type="entry name" value="Glyco_hydro18_cat"/>
</dbReference>
<dbReference type="SUPFAM" id="SSF51445">
    <property type="entry name" value="(Trans)glycosidases"/>
    <property type="match status" value="1"/>
</dbReference>
<organism evidence="12 13">
    <name type="scientific">Coniophora puteana (strain RWD-64-598)</name>
    <name type="common">Brown rot fungus</name>
    <dbReference type="NCBI Taxonomy" id="741705"/>
    <lineage>
        <taxon>Eukaryota</taxon>
        <taxon>Fungi</taxon>
        <taxon>Dikarya</taxon>
        <taxon>Basidiomycota</taxon>
        <taxon>Agaricomycotina</taxon>
        <taxon>Agaricomycetes</taxon>
        <taxon>Agaricomycetidae</taxon>
        <taxon>Boletales</taxon>
        <taxon>Coniophorineae</taxon>
        <taxon>Coniophoraceae</taxon>
        <taxon>Coniophora</taxon>
    </lineage>
</organism>
<dbReference type="OMA" id="STEYTDC"/>
<dbReference type="OrthoDB" id="3012298at2759"/>
<proteinExistence type="inferred from homology"/>
<sequence>MVSFLSSFAALFTAVLSATSVTAAPVESGLVARDAAPAAPHFVIYSDKWISGETGPPAPSDLTGYNVFALSFWLSTGPADQAATWAQLDNATRASTKSAYEAAGIKLLVSAFGSTETPTSSGEDPVKTADSLAAWVIANNLDGVDVDYEDLAAFKAMDGSAEKWLESFTTELRAKLPATDYIITHAPVAPWFSPSFTGGGYVAVDKAVGNLIDWYNIQFYNQGTSEYTTCDGLLTQSSAAWPKSSLFEISAQGVPLDKLVIGKPATATDATNGFIDTATLAGCLQTAAGQKWNAGVMVWEYPDAAADWIKAVRALAFPE</sequence>
<evidence type="ECO:0000256" key="3">
    <source>
        <dbReference type="ARBA" id="ARBA00022801"/>
    </source>
</evidence>
<evidence type="ECO:0000259" key="11">
    <source>
        <dbReference type="PROSITE" id="PS51910"/>
    </source>
</evidence>
<evidence type="ECO:0000256" key="8">
    <source>
        <dbReference type="RuleBase" id="RU000489"/>
    </source>
</evidence>
<protein>
    <recommendedName>
        <fullName evidence="2">chitinase</fullName>
        <ecNumber evidence="2">3.2.1.14</ecNumber>
    </recommendedName>
</protein>
<name>A0A5M3MKM6_CONPW</name>
<dbReference type="PROSITE" id="PS51910">
    <property type="entry name" value="GH18_2"/>
    <property type="match status" value="1"/>
</dbReference>
<evidence type="ECO:0000256" key="5">
    <source>
        <dbReference type="ARBA" id="ARBA00023277"/>
    </source>
</evidence>
<keyword evidence="4" id="KW-0146">Chitin degradation</keyword>
<reference evidence="13" key="1">
    <citation type="journal article" date="2012" name="Science">
        <title>The Paleozoic origin of enzymatic lignin decomposition reconstructed from 31 fungal genomes.</title>
        <authorList>
            <person name="Floudas D."/>
            <person name="Binder M."/>
            <person name="Riley R."/>
            <person name="Barry K."/>
            <person name="Blanchette R.A."/>
            <person name="Henrissat B."/>
            <person name="Martinez A.T."/>
            <person name="Otillar R."/>
            <person name="Spatafora J.W."/>
            <person name="Yadav J.S."/>
            <person name="Aerts A."/>
            <person name="Benoit I."/>
            <person name="Boyd A."/>
            <person name="Carlson A."/>
            <person name="Copeland A."/>
            <person name="Coutinho P.M."/>
            <person name="de Vries R.P."/>
            <person name="Ferreira P."/>
            <person name="Findley K."/>
            <person name="Foster B."/>
            <person name="Gaskell J."/>
            <person name="Glotzer D."/>
            <person name="Gorecki P."/>
            <person name="Heitman J."/>
            <person name="Hesse C."/>
            <person name="Hori C."/>
            <person name="Igarashi K."/>
            <person name="Jurgens J.A."/>
            <person name="Kallen N."/>
            <person name="Kersten P."/>
            <person name="Kohler A."/>
            <person name="Kuees U."/>
            <person name="Kumar T.K.A."/>
            <person name="Kuo A."/>
            <person name="LaButti K."/>
            <person name="Larrondo L.F."/>
            <person name="Lindquist E."/>
            <person name="Ling A."/>
            <person name="Lombard V."/>
            <person name="Lucas S."/>
            <person name="Lundell T."/>
            <person name="Martin R."/>
            <person name="McLaughlin D.J."/>
            <person name="Morgenstern I."/>
            <person name="Morin E."/>
            <person name="Murat C."/>
            <person name="Nagy L.G."/>
            <person name="Nolan M."/>
            <person name="Ohm R.A."/>
            <person name="Patyshakuliyeva A."/>
            <person name="Rokas A."/>
            <person name="Ruiz-Duenas F.J."/>
            <person name="Sabat G."/>
            <person name="Salamov A."/>
            <person name="Samejima M."/>
            <person name="Schmutz J."/>
            <person name="Slot J.C."/>
            <person name="St John F."/>
            <person name="Stenlid J."/>
            <person name="Sun H."/>
            <person name="Sun S."/>
            <person name="Syed K."/>
            <person name="Tsang A."/>
            <person name="Wiebenga A."/>
            <person name="Young D."/>
            <person name="Pisabarro A."/>
            <person name="Eastwood D.C."/>
            <person name="Martin F."/>
            <person name="Cullen D."/>
            <person name="Grigoriev I.V."/>
            <person name="Hibbett D.S."/>
        </authorList>
    </citation>
    <scope>NUCLEOTIDE SEQUENCE [LARGE SCALE GENOMIC DNA]</scope>
    <source>
        <strain evidence="13">RWD-64-598 SS2</strain>
    </source>
</reference>
<dbReference type="InterPro" id="IPR001579">
    <property type="entry name" value="Glyco_hydro_18_chit_AS"/>
</dbReference>
<dbReference type="Gene3D" id="3.20.20.80">
    <property type="entry name" value="Glycosidases"/>
    <property type="match status" value="1"/>
</dbReference>